<dbReference type="eggNOG" id="COG1067">
    <property type="taxonomic scope" value="Bacteria"/>
</dbReference>
<dbReference type="GO" id="GO:0005524">
    <property type="term" value="F:ATP binding"/>
    <property type="evidence" value="ECO:0007669"/>
    <property type="project" value="InterPro"/>
</dbReference>
<dbReference type="InterPro" id="IPR002078">
    <property type="entry name" value="Sigma_54_int"/>
</dbReference>
<evidence type="ECO:0000256" key="4">
    <source>
        <dbReference type="PROSITE-ProRule" id="PRU01122"/>
    </source>
</evidence>
<comment type="similarity">
    <text evidence="4">Belongs to the peptidase S16 family.</text>
</comment>
<feature type="domain" description="Lon proteolytic" evidence="6">
    <location>
        <begin position="469"/>
        <end position="640"/>
    </location>
</feature>
<dbReference type="EMBL" id="CP002547">
    <property type="protein sequence ID" value="ADY57608.1"/>
    <property type="molecule type" value="Genomic_DNA"/>
</dbReference>
<feature type="domain" description="Sigma-54 factor interaction" evidence="5">
    <location>
        <begin position="196"/>
        <end position="363"/>
    </location>
</feature>
<dbReference type="PRINTS" id="PR00830">
    <property type="entry name" value="ENDOLAPTASE"/>
</dbReference>
<keyword evidence="2 4" id="KW-0378">Hydrolase</keyword>
<dbReference type="PANTHER" id="PTHR10046">
    <property type="entry name" value="ATP DEPENDENT LON PROTEASE FAMILY MEMBER"/>
    <property type="match status" value="1"/>
</dbReference>
<evidence type="ECO:0000313" key="8">
    <source>
        <dbReference type="Proteomes" id="UP000007488"/>
    </source>
</evidence>
<dbReference type="InterPro" id="IPR014252">
    <property type="entry name" value="Spore_LonC"/>
</dbReference>
<dbReference type="GO" id="GO:0006355">
    <property type="term" value="P:regulation of DNA-templated transcription"/>
    <property type="evidence" value="ECO:0007669"/>
    <property type="project" value="InterPro"/>
</dbReference>
<dbReference type="InterPro" id="IPR003959">
    <property type="entry name" value="ATPase_AAA_core"/>
</dbReference>
<dbReference type="InterPro" id="IPR003593">
    <property type="entry name" value="AAA+_ATPase"/>
</dbReference>
<dbReference type="GO" id="GO:0006508">
    <property type="term" value="P:proteolysis"/>
    <property type="evidence" value="ECO:0007669"/>
    <property type="project" value="UniProtKB-KW"/>
</dbReference>
<dbReference type="HOGENOM" id="CLU_020014_0_0_9"/>
<dbReference type="STRING" id="645991.Sgly_3346"/>
<gene>
    <name evidence="7" type="ordered locus">Sgly_3346</name>
</gene>
<keyword evidence="8" id="KW-1185">Reference proteome</keyword>
<feature type="active site" evidence="4">
    <location>
        <position position="552"/>
    </location>
</feature>
<keyword evidence="1 4" id="KW-0645">Protease</keyword>
<dbReference type="Pfam" id="PF00004">
    <property type="entry name" value="AAA"/>
    <property type="match status" value="1"/>
</dbReference>
<name>F0T2X1_SYNGF</name>
<dbReference type="InterPro" id="IPR027417">
    <property type="entry name" value="P-loop_NTPase"/>
</dbReference>
<dbReference type="GO" id="GO:0004252">
    <property type="term" value="F:serine-type endopeptidase activity"/>
    <property type="evidence" value="ECO:0007669"/>
    <property type="project" value="UniProtKB-UniRule"/>
</dbReference>
<dbReference type="EC" id="3.4.21.53" evidence="4"/>
<dbReference type="PROSITE" id="PS51786">
    <property type="entry name" value="LON_PROTEOLYTIC"/>
    <property type="match status" value="1"/>
</dbReference>
<dbReference type="InterPro" id="IPR008269">
    <property type="entry name" value="Lon_proteolytic"/>
</dbReference>
<evidence type="ECO:0000256" key="2">
    <source>
        <dbReference type="ARBA" id="ARBA00022801"/>
    </source>
</evidence>
<dbReference type="RefSeq" id="WP_013626333.1">
    <property type="nucleotide sequence ID" value="NC_015172.1"/>
</dbReference>
<organism evidence="7 8">
    <name type="scientific">Syntrophobotulus glycolicus (strain DSM 8271 / FlGlyR)</name>
    <dbReference type="NCBI Taxonomy" id="645991"/>
    <lineage>
        <taxon>Bacteria</taxon>
        <taxon>Bacillati</taxon>
        <taxon>Bacillota</taxon>
        <taxon>Clostridia</taxon>
        <taxon>Eubacteriales</taxon>
        <taxon>Desulfitobacteriaceae</taxon>
        <taxon>Syntrophobotulus</taxon>
    </lineage>
</organism>
<dbReference type="InterPro" id="IPR027065">
    <property type="entry name" value="Lon_Prtase"/>
</dbReference>
<dbReference type="SMART" id="SM00382">
    <property type="entry name" value="AAA"/>
    <property type="match status" value="1"/>
</dbReference>
<dbReference type="PROSITE" id="PS50045">
    <property type="entry name" value="SIGMA54_INTERACT_4"/>
    <property type="match status" value="1"/>
</dbReference>
<dbReference type="PROSITE" id="PS00676">
    <property type="entry name" value="SIGMA54_INTERACT_2"/>
    <property type="match status" value="1"/>
</dbReference>
<dbReference type="GO" id="GO:0016887">
    <property type="term" value="F:ATP hydrolysis activity"/>
    <property type="evidence" value="ECO:0007669"/>
    <property type="project" value="InterPro"/>
</dbReference>
<dbReference type="SUPFAM" id="SSF54211">
    <property type="entry name" value="Ribosomal protein S5 domain 2-like"/>
    <property type="match status" value="1"/>
</dbReference>
<dbReference type="Proteomes" id="UP000007488">
    <property type="component" value="Chromosome"/>
</dbReference>
<dbReference type="GO" id="GO:0030163">
    <property type="term" value="P:protein catabolic process"/>
    <property type="evidence" value="ECO:0007669"/>
    <property type="project" value="InterPro"/>
</dbReference>
<dbReference type="AlphaFoldDB" id="F0T2X1"/>
<dbReference type="Gene3D" id="3.30.230.10">
    <property type="match status" value="1"/>
</dbReference>
<accession>F0T2X1</accession>
<evidence type="ECO:0000256" key="3">
    <source>
        <dbReference type="ARBA" id="ARBA00022825"/>
    </source>
</evidence>
<dbReference type="MEROPS" id="S16.005"/>
<evidence type="ECO:0000259" key="6">
    <source>
        <dbReference type="PROSITE" id="PS51786"/>
    </source>
</evidence>
<dbReference type="NCBIfam" id="TIGR02903">
    <property type="entry name" value="spore_lon_C"/>
    <property type="match status" value="1"/>
</dbReference>
<dbReference type="InterPro" id="IPR008268">
    <property type="entry name" value="Peptidase_S16_AS"/>
</dbReference>
<evidence type="ECO:0000256" key="1">
    <source>
        <dbReference type="ARBA" id="ARBA00022670"/>
    </source>
</evidence>
<feature type="active site" evidence="4">
    <location>
        <position position="595"/>
    </location>
</feature>
<dbReference type="Pfam" id="PF05362">
    <property type="entry name" value="Lon_C"/>
    <property type="match status" value="1"/>
</dbReference>
<sequence>MRGLLDRLIKKNSENNQSLNNQGREDRSAEELKLEVDALYVVLSNLYGTDKLILKASKLEALTLMRSESLNERVMGLQKLVHDDPTESQLPKREDLPAILRDVEETIAEMVAKKSVEERLNQAVTDKMQERHEEYIKEIKNQIIKETAGPENAQTLKKLAVLEKMNQTTPLSSAIDVLRPKRPEEIVGQENAMRGLLAKLATPYPQHILIYGPPGVGKTSAARVALETVKQFKNASFSADAPFIEVDGTTLRWDPRDVTNPLLGSVHDPIYQGAKKDLAETGIPEPKLGLVNEAHTGILFIDEIGEMDALLLNKLLKVLEDKRVFFDSSYYDPQDPQTPLYIKKIFEEGVPADFVLIGATTRDPSEINPALRSRCTEVYFGPLEPEDVQEIIRQAGEKLNVQLEAGVEEIISDYVIEGRKAINILLDSYGMAKFRERDSDKISIQTEDVREVLRTNRLTPYVHNKVSSARDQGRILGLGVAGFLGSVLEIEVKVFQGPEGKGTIRFNETAGTMAKDSVFNAAAVIRILTGEDLRDYDVHVNVVGGGKIDGPSAGLAITIAIYSALKERPLRQDVAVTGEISIQGKVKPVGGIYEKIFGAKQAGVQRVIIPEDNIDEVPSGLTGIEVIAVSTIEEALRAVL</sequence>
<dbReference type="KEGG" id="sgy:Sgly_3346"/>
<dbReference type="SUPFAM" id="SSF52540">
    <property type="entry name" value="P-loop containing nucleoside triphosphate hydrolases"/>
    <property type="match status" value="1"/>
</dbReference>
<comment type="catalytic activity">
    <reaction evidence="4">
        <text>Hydrolysis of proteins in presence of ATP.</text>
        <dbReference type="EC" id="3.4.21.53"/>
    </reaction>
</comment>
<dbReference type="CDD" id="cd00009">
    <property type="entry name" value="AAA"/>
    <property type="match status" value="1"/>
</dbReference>
<dbReference type="PROSITE" id="PS01046">
    <property type="entry name" value="LON_SER"/>
    <property type="match status" value="1"/>
</dbReference>
<evidence type="ECO:0000259" key="5">
    <source>
        <dbReference type="PROSITE" id="PS50045"/>
    </source>
</evidence>
<protein>
    <recommendedName>
        <fullName evidence="4">endopeptidase La</fullName>
        <ecNumber evidence="4">3.4.21.53</ecNumber>
    </recommendedName>
</protein>
<dbReference type="InterPro" id="IPR020568">
    <property type="entry name" value="Ribosomal_Su5_D2-typ_SF"/>
</dbReference>
<dbReference type="InterPro" id="IPR025943">
    <property type="entry name" value="Sigma_54_int_dom_ATP-bd_2"/>
</dbReference>
<dbReference type="Gene3D" id="3.40.50.300">
    <property type="entry name" value="P-loop containing nucleotide triphosphate hydrolases"/>
    <property type="match status" value="2"/>
</dbReference>
<reference evidence="7 8" key="1">
    <citation type="journal article" date="2011" name="Stand. Genomic Sci.">
        <title>Complete genome sequence of Syntrophobotulus glycolicus type strain (FlGlyR).</title>
        <authorList>
            <person name="Han C."/>
            <person name="Mwirichia R."/>
            <person name="Chertkov O."/>
            <person name="Held B."/>
            <person name="Lapidus A."/>
            <person name="Nolan M."/>
            <person name="Lucas S."/>
            <person name="Hammon N."/>
            <person name="Deshpande S."/>
            <person name="Cheng J.F."/>
            <person name="Tapia R."/>
            <person name="Goodwin L."/>
            <person name="Pitluck S."/>
            <person name="Huntemann M."/>
            <person name="Liolios K."/>
            <person name="Ivanova N."/>
            <person name="Pagani I."/>
            <person name="Mavromatis K."/>
            <person name="Ovchinikova G."/>
            <person name="Pati A."/>
            <person name="Chen A."/>
            <person name="Palaniappan K."/>
            <person name="Land M."/>
            <person name="Hauser L."/>
            <person name="Brambilla E.M."/>
            <person name="Rohde M."/>
            <person name="Spring S."/>
            <person name="Sikorski J."/>
            <person name="Goker M."/>
            <person name="Woyke T."/>
            <person name="Bristow J."/>
            <person name="Eisen J.A."/>
            <person name="Markowitz V."/>
            <person name="Hugenholtz P."/>
            <person name="Kyrpides N.C."/>
            <person name="Klenk H.P."/>
            <person name="Detter J.C."/>
        </authorList>
    </citation>
    <scope>NUCLEOTIDE SEQUENCE [LARGE SCALE GENOMIC DNA]</scope>
    <source>
        <strain evidence="8">DSM 8271 / FlGlyR</strain>
    </source>
</reference>
<reference evidence="8" key="2">
    <citation type="submission" date="2011-02" db="EMBL/GenBank/DDBJ databases">
        <title>The complete genome of Syntrophobotulus glycolicus DSM 8271.</title>
        <authorList>
            <person name="Lucas S."/>
            <person name="Copeland A."/>
            <person name="Lapidus A."/>
            <person name="Bruce D."/>
            <person name="Goodwin L."/>
            <person name="Pitluck S."/>
            <person name="Kyrpides N."/>
            <person name="Mavromatis K."/>
            <person name="Pagani I."/>
            <person name="Ivanova N."/>
            <person name="Mikhailova N."/>
            <person name="Chertkov O."/>
            <person name="Held B."/>
            <person name="Detter J.C."/>
            <person name="Tapia R."/>
            <person name="Han C."/>
            <person name="Land M."/>
            <person name="Hauser L."/>
            <person name="Markowitz V."/>
            <person name="Cheng J.-F."/>
            <person name="Hugenholtz P."/>
            <person name="Woyke T."/>
            <person name="Wu D."/>
            <person name="Spring S."/>
            <person name="Schroeder M."/>
            <person name="Brambilla E."/>
            <person name="Klenk H.-P."/>
            <person name="Eisen J.A."/>
        </authorList>
    </citation>
    <scope>NUCLEOTIDE SEQUENCE [LARGE SCALE GENOMIC DNA]</scope>
    <source>
        <strain evidence="8">DSM 8271 / FlGlyR</strain>
    </source>
</reference>
<keyword evidence="3 4" id="KW-0720">Serine protease</keyword>
<dbReference type="OrthoDB" id="2318150at2"/>
<evidence type="ECO:0000313" key="7">
    <source>
        <dbReference type="EMBL" id="ADY57608.1"/>
    </source>
</evidence>
<dbReference type="InterPro" id="IPR014721">
    <property type="entry name" value="Ribsml_uS5_D2-typ_fold_subgr"/>
</dbReference>
<dbReference type="GO" id="GO:0004176">
    <property type="term" value="F:ATP-dependent peptidase activity"/>
    <property type="evidence" value="ECO:0007669"/>
    <property type="project" value="UniProtKB-UniRule"/>
</dbReference>
<proteinExistence type="inferred from homology"/>